<dbReference type="PANTHER" id="PTHR30332:SF24">
    <property type="entry name" value="SECRETIN GSPD-RELATED"/>
    <property type="match status" value="1"/>
</dbReference>
<dbReference type="AlphaFoldDB" id="A0A369K9A1"/>
<keyword evidence="8" id="KW-1185">Reference proteome</keyword>
<evidence type="ECO:0000256" key="1">
    <source>
        <dbReference type="ARBA" id="ARBA00004370"/>
    </source>
</evidence>
<comment type="caution">
    <text evidence="7">The sequence shown here is derived from an EMBL/GenBank/DDBJ whole genome shotgun (WGS) entry which is preliminary data.</text>
</comment>
<dbReference type="InterPro" id="IPR050810">
    <property type="entry name" value="Bact_Secretion_Sys_Channel"/>
</dbReference>
<protein>
    <submittedName>
        <fullName evidence="7">General secretion pathway protein D</fullName>
    </submittedName>
</protein>
<dbReference type="Proteomes" id="UP000253816">
    <property type="component" value="Unassembled WGS sequence"/>
</dbReference>
<dbReference type="GO" id="GO:0015627">
    <property type="term" value="C:type II protein secretion system complex"/>
    <property type="evidence" value="ECO:0007669"/>
    <property type="project" value="TreeGrafter"/>
</dbReference>
<dbReference type="EMBL" id="QQBG01000028">
    <property type="protein sequence ID" value="RDB31169.1"/>
    <property type="molecule type" value="Genomic_DNA"/>
</dbReference>
<evidence type="ECO:0000256" key="5">
    <source>
        <dbReference type="SAM" id="Coils"/>
    </source>
</evidence>
<keyword evidence="3" id="KW-0472">Membrane</keyword>
<dbReference type="RefSeq" id="WP_114544670.1">
    <property type="nucleotide sequence ID" value="NZ_QQBG01000028.1"/>
</dbReference>
<dbReference type="GO" id="GO:0009306">
    <property type="term" value="P:protein secretion"/>
    <property type="evidence" value="ECO:0007669"/>
    <property type="project" value="InterPro"/>
</dbReference>
<dbReference type="GO" id="GO:0016020">
    <property type="term" value="C:membrane"/>
    <property type="evidence" value="ECO:0007669"/>
    <property type="project" value="UniProtKB-SubCell"/>
</dbReference>
<keyword evidence="5" id="KW-0175">Coiled coil</keyword>
<evidence type="ECO:0000259" key="6">
    <source>
        <dbReference type="Pfam" id="PF00263"/>
    </source>
</evidence>
<evidence type="ECO:0000313" key="7">
    <source>
        <dbReference type="EMBL" id="RDB31169.1"/>
    </source>
</evidence>
<reference evidence="7 8" key="1">
    <citation type="submission" date="2018-07" db="EMBL/GenBank/DDBJ databases">
        <title>Comparative genomics of the Candidatus Parilichlamydiaceae reveals evidence of convergent evolution and genome reduction in the phylum Chlamydiae.</title>
        <authorList>
            <person name="Taylor-Brown A."/>
            <person name="Polkinghorne A."/>
        </authorList>
    </citation>
    <scope>NUCLEOTIDE SEQUENCE [LARGE SCALE GENOMIC DNA]</scope>
    <source>
        <strain evidence="7 8">Hat2</strain>
    </source>
</reference>
<dbReference type="Pfam" id="PF00263">
    <property type="entry name" value="Secretin"/>
    <property type="match status" value="1"/>
</dbReference>
<comment type="subcellular location">
    <subcellularLocation>
        <location evidence="1">Membrane</location>
    </subcellularLocation>
</comment>
<evidence type="ECO:0000256" key="3">
    <source>
        <dbReference type="ARBA" id="ARBA00023136"/>
    </source>
</evidence>
<comment type="similarity">
    <text evidence="4">Belongs to the bacterial secretin family.</text>
</comment>
<evidence type="ECO:0000256" key="2">
    <source>
        <dbReference type="ARBA" id="ARBA00022729"/>
    </source>
</evidence>
<organism evidence="7 8">
    <name type="scientific">Candidatus Similichlamydia laticola</name>
    <dbReference type="NCBI Taxonomy" id="2170265"/>
    <lineage>
        <taxon>Bacteria</taxon>
        <taxon>Pseudomonadati</taxon>
        <taxon>Chlamydiota</taxon>
        <taxon>Chlamydiia</taxon>
        <taxon>Parachlamydiales</taxon>
        <taxon>Candidatus Parilichlamydiaceae</taxon>
        <taxon>Candidatus Similichlamydia</taxon>
    </lineage>
</organism>
<gene>
    <name evidence="7" type="ORF">HAT2_00729</name>
</gene>
<feature type="domain" description="Type II/III secretion system secretin-like" evidence="6">
    <location>
        <begin position="575"/>
        <end position="737"/>
    </location>
</feature>
<feature type="coiled-coil region" evidence="5">
    <location>
        <begin position="61"/>
        <end position="115"/>
    </location>
</feature>
<evidence type="ECO:0000313" key="8">
    <source>
        <dbReference type="Proteomes" id="UP000253816"/>
    </source>
</evidence>
<sequence length="787" mass="87387">MLGSLLQNDVRGGLMQVSSFWQKIFTLLALAAFSLTSGFSSLLAKGKSLPIGLTDLEAANLRRIQEELASEKKALDLLSERARDLVDSRAPEEDFSELYQEAKRRKGNISKLEEEWRSLRNINIPSESEAMWHMPDATVAQLVTDFGSQDTVYIVPPDIGATRIGLIGNVSVPKESWEGMLEWVLAEQGIGVQRVNAYCKQLFHVSQGPLRFSKILSKEEDLLLIRDSEVVCFLLDTKGIDTKATGLSLEKMLSSVLVQVKPFRTSIALIGRASDVQKGLQIAYFLLEQGSKREFRVVPLTKIAAQDMEAILRSALGNPLSWGHSLSFSNQTSELEGIGLQVVPLMSPGGLFLVGSKEEVERAAQIMQKIEKGLAGPAKREIIRYVVKHTDPVELGKVLAKICKILTTATPLVHEDDLADQLNEAAQAQEEETGVAPLVVPGGLANLSEDQRGSTWGDYNVVVDMKTNTLFLAIETYLSSHIRELIKKLDVPEKMVRIDFILFEKTLTERGESGISLLSLGPEATTADTWGMRFPSSSSTSLRHEFGILQFFLKSSSELWGIPPFDLAFNFLVGQEDIQIHANPSLLTMNGTSAVINLVEETSINVGQTAVPSGNSTVLKDSYVRAQYGIKIRVKPVIHEEENERYITMDCDLTFESQRGGVEGRPEIHTRNIKNLCRIKDQESVIVGGLRQKDIEDRRSGLPVLGELPLFRTFFGYNAMSDRSTETFVLIRPQIIDSPSGEMYTAQIQALRKRPGDLLPLPLKRQGRRTEGLRARLPQSLRLLFGR</sequence>
<dbReference type="PANTHER" id="PTHR30332">
    <property type="entry name" value="PROBABLE GENERAL SECRETION PATHWAY PROTEIN D"/>
    <property type="match status" value="1"/>
</dbReference>
<dbReference type="OrthoDB" id="9775455at2"/>
<name>A0A369K9A1_9BACT</name>
<dbReference type="InterPro" id="IPR004846">
    <property type="entry name" value="T2SS/T3SS_dom"/>
</dbReference>
<accession>A0A369K9A1</accession>
<proteinExistence type="inferred from homology"/>
<evidence type="ECO:0000256" key="4">
    <source>
        <dbReference type="RuleBase" id="RU004003"/>
    </source>
</evidence>
<keyword evidence="2" id="KW-0732">Signal</keyword>